<dbReference type="InterPro" id="IPR036291">
    <property type="entry name" value="NAD(P)-bd_dom_sf"/>
</dbReference>
<feature type="region of interest" description="Disordered" evidence="2">
    <location>
        <begin position="448"/>
        <end position="475"/>
    </location>
</feature>
<comment type="caution">
    <text evidence="4">The sequence shown here is derived from an EMBL/GenBank/DDBJ whole genome shotgun (WGS) entry which is preliminary data.</text>
</comment>
<evidence type="ECO:0000256" key="1">
    <source>
        <dbReference type="PROSITE-ProRule" id="PRU00176"/>
    </source>
</evidence>
<dbReference type="Proteomes" id="UP001189429">
    <property type="component" value="Unassembled WGS sequence"/>
</dbReference>
<dbReference type="InterPro" id="IPR000504">
    <property type="entry name" value="RRM_dom"/>
</dbReference>
<reference evidence="4" key="1">
    <citation type="submission" date="2023-10" db="EMBL/GenBank/DDBJ databases">
        <authorList>
            <person name="Chen Y."/>
            <person name="Shah S."/>
            <person name="Dougan E. K."/>
            <person name="Thang M."/>
            <person name="Chan C."/>
        </authorList>
    </citation>
    <scope>NUCLEOTIDE SEQUENCE [LARGE SCALE GENOMIC DNA]</scope>
</reference>
<feature type="domain" description="RRM" evidence="3">
    <location>
        <begin position="245"/>
        <end position="303"/>
    </location>
</feature>
<dbReference type="Pfam" id="PF13380">
    <property type="entry name" value="CoA_binding_2"/>
    <property type="match status" value="1"/>
</dbReference>
<dbReference type="PANTHER" id="PTHR33303">
    <property type="entry name" value="CYTOPLASMIC PROTEIN-RELATED"/>
    <property type="match status" value="1"/>
</dbReference>
<keyword evidence="1" id="KW-0694">RNA-binding</keyword>
<evidence type="ECO:0000259" key="3">
    <source>
        <dbReference type="PROSITE" id="PS50102"/>
    </source>
</evidence>
<keyword evidence="5" id="KW-1185">Reference proteome</keyword>
<dbReference type="CDD" id="cd00590">
    <property type="entry name" value="RRM_SF"/>
    <property type="match status" value="1"/>
</dbReference>
<evidence type="ECO:0000313" key="5">
    <source>
        <dbReference type="Proteomes" id="UP001189429"/>
    </source>
</evidence>
<dbReference type="Gene3D" id="3.30.70.330">
    <property type="match status" value="1"/>
</dbReference>
<organism evidence="4 5">
    <name type="scientific">Prorocentrum cordatum</name>
    <dbReference type="NCBI Taxonomy" id="2364126"/>
    <lineage>
        <taxon>Eukaryota</taxon>
        <taxon>Sar</taxon>
        <taxon>Alveolata</taxon>
        <taxon>Dinophyceae</taxon>
        <taxon>Prorocentrales</taxon>
        <taxon>Prorocentraceae</taxon>
        <taxon>Prorocentrum</taxon>
    </lineage>
</organism>
<dbReference type="SMART" id="SM00881">
    <property type="entry name" value="CoA_binding"/>
    <property type="match status" value="1"/>
</dbReference>
<dbReference type="InterPro" id="IPR035979">
    <property type="entry name" value="RBD_domain_sf"/>
</dbReference>
<accession>A0ABN9WTY4</accession>
<dbReference type="EMBL" id="CAUYUJ010019127">
    <property type="protein sequence ID" value="CAK0888760.1"/>
    <property type="molecule type" value="Genomic_DNA"/>
</dbReference>
<dbReference type="PANTHER" id="PTHR33303:SF2">
    <property type="entry name" value="COA-BINDING DOMAIN-CONTAINING PROTEIN"/>
    <property type="match status" value="1"/>
</dbReference>
<dbReference type="SUPFAM" id="SSF51735">
    <property type="entry name" value="NAD(P)-binding Rossmann-fold domains"/>
    <property type="match status" value="1"/>
</dbReference>
<dbReference type="Gene3D" id="3.40.50.720">
    <property type="entry name" value="NAD(P)-binding Rossmann-like Domain"/>
    <property type="match status" value="1"/>
</dbReference>
<dbReference type="InterPro" id="IPR012677">
    <property type="entry name" value="Nucleotide-bd_a/b_plait_sf"/>
</dbReference>
<evidence type="ECO:0000256" key="2">
    <source>
        <dbReference type="SAM" id="MobiDB-lite"/>
    </source>
</evidence>
<dbReference type="PROSITE" id="PS50102">
    <property type="entry name" value="RRM"/>
    <property type="match status" value="1"/>
</dbReference>
<name>A0ABN9WTY4_9DINO</name>
<evidence type="ECO:0000313" key="4">
    <source>
        <dbReference type="EMBL" id="CAK0888760.1"/>
    </source>
</evidence>
<proteinExistence type="predicted"/>
<dbReference type="SUPFAM" id="SSF54928">
    <property type="entry name" value="RNA-binding domain, RBD"/>
    <property type="match status" value="1"/>
</dbReference>
<protein>
    <recommendedName>
        <fullName evidence="3">RRM domain-containing protein</fullName>
    </recommendedName>
</protein>
<gene>
    <name evidence="4" type="ORF">PCOR1329_LOCUS69488</name>
</gene>
<sequence length="475" mass="50175">MVRTAVVAAPSAAGLAPGRNLPGNVKEDALEYVFANYGKALSRRAACAFIKYLFSCEAQGWRRNVAVEVEAFTAFYRGSRRAPLAKAARRVAASRGGREEAKADATIASLHAARFANSNLNAVLGAPKAGPKNYGSPPQQLRMWMRFAGSIRNALTVGFMVSSLTRWMISFVLQSEFRVAVIGVDEGGNRDPCGLVVGIQLALASVSQVDPLDFSAVQAQVSLPAAASIAGGVDVEGIVVGEGVGGVVAGGVAAGGVVAVELLEFVFSFYGRVQTVHIAARRSARGRACGFVEFSSAEEARVAPPRGGAGEVIAMVGASTEWNRPSYFAMKYLQAKGYRVIPVNARAKGQTILGETVYGDLAEIPSDVRIDMVDVFRNSEAAGAITDQAIAMKAERGITTVWLQLGVRNDAAAQRASAAGLSIVMDRCPKIEYSRLFRELGQHGIDSGVISSKRRPVGRPAAPGSWTPKGERLVS</sequence>
<dbReference type="InterPro" id="IPR003781">
    <property type="entry name" value="CoA-bd"/>
</dbReference>